<evidence type="ECO:0000313" key="4">
    <source>
        <dbReference type="Proteomes" id="UP000019132"/>
    </source>
</evidence>
<accession>K3WT19</accession>
<keyword evidence="4" id="KW-1185">Reference proteome</keyword>
<feature type="coiled-coil region" evidence="1">
    <location>
        <begin position="449"/>
        <end position="494"/>
    </location>
</feature>
<feature type="region of interest" description="Disordered" evidence="2">
    <location>
        <begin position="1"/>
        <end position="40"/>
    </location>
</feature>
<dbReference type="VEuPathDB" id="FungiDB:PYU1_G008097"/>
<reference evidence="3" key="3">
    <citation type="submission" date="2015-02" db="UniProtKB">
        <authorList>
            <consortium name="EnsemblProtists"/>
        </authorList>
    </citation>
    <scope>IDENTIFICATION</scope>
    <source>
        <strain evidence="3">DAOM BR144</strain>
    </source>
</reference>
<name>K3WT19_GLOUD</name>
<proteinExistence type="predicted"/>
<dbReference type="EnsemblProtists" id="PYU1_T008113">
    <property type="protein sequence ID" value="PYU1_T008113"/>
    <property type="gene ID" value="PYU1_G008097"/>
</dbReference>
<reference evidence="4" key="1">
    <citation type="journal article" date="2010" name="Genome Biol.">
        <title>Genome sequence of the necrotrophic plant pathogen Pythium ultimum reveals original pathogenicity mechanisms and effector repertoire.</title>
        <authorList>
            <person name="Levesque C.A."/>
            <person name="Brouwer H."/>
            <person name="Cano L."/>
            <person name="Hamilton J.P."/>
            <person name="Holt C."/>
            <person name="Huitema E."/>
            <person name="Raffaele S."/>
            <person name="Robideau G.P."/>
            <person name="Thines M."/>
            <person name="Win J."/>
            <person name="Zerillo M.M."/>
            <person name="Beakes G.W."/>
            <person name="Boore J.L."/>
            <person name="Busam D."/>
            <person name="Dumas B."/>
            <person name="Ferriera S."/>
            <person name="Fuerstenberg S.I."/>
            <person name="Gachon C.M."/>
            <person name="Gaulin E."/>
            <person name="Govers F."/>
            <person name="Grenville-Briggs L."/>
            <person name="Horner N."/>
            <person name="Hostetler J."/>
            <person name="Jiang R.H."/>
            <person name="Johnson J."/>
            <person name="Krajaejun T."/>
            <person name="Lin H."/>
            <person name="Meijer H.J."/>
            <person name="Moore B."/>
            <person name="Morris P."/>
            <person name="Phuntmart V."/>
            <person name="Puiu D."/>
            <person name="Shetty J."/>
            <person name="Stajich J.E."/>
            <person name="Tripathy S."/>
            <person name="Wawra S."/>
            <person name="van West P."/>
            <person name="Whitty B.R."/>
            <person name="Coutinho P.M."/>
            <person name="Henrissat B."/>
            <person name="Martin F."/>
            <person name="Thomas P.D."/>
            <person name="Tyler B.M."/>
            <person name="De Vries R.P."/>
            <person name="Kamoun S."/>
            <person name="Yandell M."/>
            <person name="Tisserat N."/>
            <person name="Buell C.R."/>
        </authorList>
    </citation>
    <scope>NUCLEOTIDE SEQUENCE</scope>
    <source>
        <strain evidence="4">DAOM:BR144</strain>
    </source>
</reference>
<sequence>MAERLADDAFQLETPSVYSAGEGNEREEEDNVESVQQHEAPSRVLQLEANLVELNEAAHAFKLLNEKQTAELNAKEILLARKQDHVDELVQQLQTRDAQLESLRSELLSRDAHIRDLLAQVDELQDQLKKDEEDFSMVTAALEAQEIVVTKKNQEIAMINDCEQQLRKELDRAQVIIRRLEKNVEELHPEQADACLSPRSFHENQLIQLRDDAITAKTREVWLLTGQNDQLRVQLDDLETAMEQLQTSYISKENDMARKQRKIDKLEMEIDALQVSKSQAQGREKAMEIATTQNAKLLQALEAQERMTEATTERADRTERECEQLRQSLHAFLEKSAASDVEAIHKTKQAEEKTAIVTTLQEKLQRERKALQQELSNARMHSQLEIEKIQSELVMRRNKQYELTLKLQDVEARLHDTSDAAETAGEQLLATRCRMEELECVLHDALQWKQQLEDKVAADATEAARAQETHAKQLHETQSEIAILTAQLQELKQGLVKKLAQEKYLERQAVEFKQLVESKDAFVREQNERIHRLVQEVNREAQTRAEVELEKQLLHDQLDTCRKQMVSTLQEAADQTRRAQENTKRIATKFEQLEIEYLKEQTGKSKLVVLFADAFTAAGVALAETNSRSAWATSQCLDLRECWLADHDLLPLLRMLEHAPESLTRVDLRSNRITQDGMRSFALFAKKLYKQLQ</sequence>
<keyword evidence="1" id="KW-0175">Coiled coil</keyword>
<dbReference type="Gene3D" id="3.80.10.10">
    <property type="entry name" value="Ribonuclease Inhibitor"/>
    <property type="match status" value="1"/>
</dbReference>
<feature type="coiled-coil region" evidence="1">
    <location>
        <begin position="86"/>
        <end position="134"/>
    </location>
</feature>
<dbReference type="SUPFAM" id="SSF52047">
    <property type="entry name" value="RNI-like"/>
    <property type="match status" value="1"/>
</dbReference>
<feature type="coiled-coil region" evidence="1">
    <location>
        <begin position="228"/>
        <end position="381"/>
    </location>
</feature>
<dbReference type="InterPro" id="IPR032675">
    <property type="entry name" value="LRR_dom_sf"/>
</dbReference>
<evidence type="ECO:0000256" key="1">
    <source>
        <dbReference type="SAM" id="Coils"/>
    </source>
</evidence>
<dbReference type="InParanoid" id="K3WT19"/>
<reference evidence="4" key="2">
    <citation type="submission" date="2010-04" db="EMBL/GenBank/DDBJ databases">
        <authorList>
            <person name="Buell R."/>
            <person name="Hamilton J."/>
            <person name="Hostetler J."/>
        </authorList>
    </citation>
    <scope>NUCLEOTIDE SEQUENCE [LARGE SCALE GENOMIC DNA]</scope>
    <source>
        <strain evidence="4">DAOM:BR144</strain>
    </source>
</reference>
<dbReference type="Proteomes" id="UP000019132">
    <property type="component" value="Unassembled WGS sequence"/>
</dbReference>
<evidence type="ECO:0000313" key="3">
    <source>
        <dbReference type="EnsemblProtists" id="PYU1_T008113"/>
    </source>
</evidence>
<dbReference type="OMA" id="LELRECW"/>
<protein>
    <submittedName>
        <fullName evidence="3">Uncharacterized protein</fullName>
    </submittedName>
</protein>
<evidence type="ECO:0000256" key="2">
    <source>
        <dbReference type="SAM" id="MobiDB-lite"/>
    </source>
</evidence>
<dbReference type="eggNOG" id="ENOG502SJ5Q">
    <property type="taxonomic scope" value="Eukaryota"/>
</dbReference>
<dbReference type="EMBL" id="GL376619">
    <property type="status" value="NOT_ANNOTATED_CDS"/>
    <property type="molecule type" value="Genomic_DNA"/>
</dbReference>
<organism evidence="3 4">
    <name type="scientific">Globisporangium ultimum (strain ATCC 200006 / CBS 805.95 / DAOM BR144)</name>
    <name type="common">Pythium ultimum</name>
    <dbReference type="NCBI Taxonomy" id="431595"/>
    <lineage>
        <taxon>Eukaryota</taxon>
        <taxon>Sar</taxon>
        <taxon>Stramenopiles</taxon>
        <taxon>Oomycota</taxon>
        <taxon>Peronosporomycetes</taxon>
        <taxon>Pythiales</taxon>
        <taxon>Pythiaceae</taxon>
        <taxon>Globisporangium</taxon>
    </lineage>
</organism>
<dbReference type="STRING" id="431595.K3WT19"/>
<dbReference type="HOGENOM" id="CLU_019869_0_0_1"/>
<dbReference type="AlphaFoldDB" id="K3WT19"/>